<sequence>MLTGSVGGAGRSIPLMEGGGRDAGRERQPVEGRRDGELETTQRTAHGQELHTDWGTTESGYLISDSDGDPREQEVGPAALGPEASSAGDQPDVQSSGRRRI</sequence>
<name>A0A9N7UE28_PLEPL</name>
<protein>
    <submittedName>
        <fullName evidence="2">Uncharacterized protein</fullName>
    </submittedName>
</protein>
<feature type="region of interest" description="Disordered" evidence="1">
    <location>
        <begin position="1"/>
        <end position="101"/>
    </location>
</feature>
<proteinExistence type="predicted"/>
<dbReference type="AlphaFoldDB" id="A0A9N7UE28"/>
<evidence type="ECO:0000313" key="2">
    <source>
        <dbReference type="EMBL" id="CAB1429710.1"/>
    </source>
</evidence>
<accession>A0A9N7UE28</accession>
<keyword evidence="3" id="KW-1185">Reference proteome</keyword>
<gene>
    <name evidence="2" type="ORF">PLEPLA_LOCUS17690</name>
</gene>
<evidence type="ECO:0000313" key="3">
    <source>
        <dbReference type="Proteomes" id="UP001153269"/>
    </source>
</evidence>
<organism evidence="2 3">
    <name type="scientific">Pleuronectes platessa</name>
    <name type="common">European plaice</name>
    <dbReference type="NCBI Taxonomy" id="8262"/>
    <lineage>
        <taxon>Eukaryota</taxon>
        <taxon>Metazoa</taxon>
        <taxon>Chordata</taxon>
        <taxon>Craniata</taxon>
        <taxon>Vertebrata</taxon>
        <taxon>Euteleostomi</taxon>
        <taxon>Actinopterygii</taxon>
        <taxon>Neopterygii</taxon>
        <taxon>Teleostei</taxon>
        <taxon>Neoteleostei</taxon>
        <taxon>Acanthomorphata</taxon>
        <taxon>Carangaria</taxon>
        <taxon>Pleuronectiformes</taxon>
        <taxon>Pleuronectoidei</taxon>
        <taxon>Pleuronectidae</taxon>
        <taxon>Pleuronectes</taxon>
    </lineage>
</organism>
<comment type="caution">
    <text evidence="2">The sequence shown here is derived from an EMBL/GenBank/DDBJ whole genome shotgun (WGS) entry which is preliminary data.</text>
</comment>
<feature type="compositionally biased region" description="Basic and acidic residues" evidence="1">
    <location>
        <begin position="19"/>
        <end position="37"/>
    </location>
</feature>
<evidence type="ECO:0000256" key="1">
    <source>
        <dbReference type="SAM" id="MobiDB-lite"/>
    </source>
</evidence>
<feature type="compositionally biased region" description="Polar residues" evidence="1">
    <location>
        <begin position="92"/>
        <end position="101"/>
    </location>
</feature>
<dbReference type="Proteomes" id="UP001153269">
    <property type="component" value="Unassembled WGS sequence"/>
</dbReference>
<feature type="compositionally biased region" description="Gly residues" evidence="1">
    <location>
        <begin position="1"/>
        <end position="10"/>
    </location>
</feature>
<reference evidence="2" key="1">
    <citation type="submission" date="2020-03" db="EMBL/GenBank/DDBJ databases">
        <authorList>
            <person name="Weist P."/>
        </authorList>
    </citation>
    <scope>NUCLEOTIDE SEQUENCE</scope>
</reference>
<dbReference type="EMBL" id="CADEAL010001162">
    <property type="protein sequence ID" value="CAB1429710.1"/>
    <property type="molecule type" value="Genomic_DNA"/>
</dbReference>